<keyword evidence="4 5" id="KW-0472">Membrane</keyword>
<feature type="transmembrane region" description="Helical" evidence="5">
    <location>
        <begin position="115"/>
        <end position="134"/>
    </location>
</feature>
<keyword evidence="7" id="KW-1185">Reference proteome</keyword>
<feature type="transmembrane region" description="Helical" evidence="5">
    <location>
        <begin position="20"/>
        <end position="41"/>
    </location>
</feature>
<accession>A0A1I6QKV9</accession>
<evidence type="ECO:0000256" key="2">
    <source>
        <dbReference type="ARBA" id="ARBA00022692"/>
    </source>
</evidence>
<organism evidence="6 7">
    <name type="scientific">Brevundimonas viscosa</name>
    <dbReference type="NCBI Taxonomy" id="871741"/>
    <lineage>
        <taxon>Bacteria</taxon>
        <taxon>Pseudomonadati</taxon>
        <taxon>Pseudomonadota</taxon>
        <taxon>Alphaproteobacteria</taxon>
        <taxon>Caulobacterales</taxon>
        <taxon>Caulobacteraceae</taxon>
        <taxon>Brevundimonas</taxon>
    </lineage>
</organism>
<evidence type="ECO:0000256" key="5">
    <source>
        <dbReference type="SAM" id="Phobius"/>
    </source>
</evidence>
<evidence type="ECO:0000313" key="6">
    <source>
        <dbReference type="EMBL" id="SFS53075.1"/>
    </source>
</evidence>
<reference evidence="7" key="1">
    <citation type="submission" date="2016-10" db="EMBL/GenBank/DDBJ databases">
        <authorList>
            <person name="Varghese N."/>
            <person name="Submissions S."/>
        </authorList>
    </citation>
    <scope>NUCLEOTIDE SEQUENCE [LARGE SCALE GENOMIC DNA]</scope>
    <source>
        <strain evidence="7">CGMCC 1.10683</strain>
    </source>
</reference>
<dbReference type="AlphaFoldDB" id="A0A1I6QKV9"/>
<keyword evidence="3 5" id="KW-1133">Transmembrane helix</keyword>
<dbReference type="OrthoDB" id="7204024at2"/>
<evidence type="ECO:0000256" key="3">
    <source>
        <dbReference type="ARBA" id="ARBA00022989"/>
    </source>
</evidence>
<dbReference type="InterPro" id="IPR032808">
    <property type="entry name" value="DoxX"/>
</dbReference>
<keyword evidence="2 5" id="KW-0812">Transmembrane</keyword>
<dbReference type="GO" id="GO:0016020">
    <property type="term" value="C:membrane"/>
    <property type="evidence" value="ECO:0007669"/>
    <property type="project" value="UniProtKB-SubCell"/>
</dbReference>
<dbReference type="Proteomes" id="UP000198788">
    <property type="component" value="Unassembled WGS sequence"/>
</dbReference>
<feature type="transmembrane region" description="Helical" evidence="5">
    <location>
        <begin position="61"/>
        <end position="82"/>
    </location>
</feature>
<feature type="transmembrane region" description="Helical" evidence="5">
    <location>
        <begin position="89"/>
        <end position="109"/>
    </location>
</feature>
<dbReference type="EMBL" id="FOZV01000003">
    <property type="protein sequence ID" value="SFS53075.1"/>
    <property type="molecule type" value="Genomic_DNA"/>
</dbReference>
<name>A0A1I6QKV9_9CAUL</name>
<comment type="subcellular location">
    <subcellularLocation>
        <location evidence="1">Membrane</location>
        <topology evidence="1">Multi-pass membrane protein</topology>
    </subcellularLocation>
</comment>
<evidence type="ECO:0000256" key="1">
    <source>
        <dbReference type="ARBA" id="ARBA00004141"/>
    </source>
</evidence>
<evidence type="ECO:0000256" key="4">
    <source>
        <dbReference type="ARBA" id="ARBA00023136"/>
    </source>
</evidence>
<proteinExistence type="predicted"/>
<dbReference type="Pfam" id="PF13564">
    <property type="entry name" value="DoxX_2"/>
    <property type="match status" value="1"/>
</dbReference>
<gene>
    <name evidence="6" type="ORF">SAMN05192570_1924</name>
</gene>
<evidence type="ECO:0000313" key="7">
    <source>
        <dbReference type="Proteomes" id="UP000198788"/>
    </source>
</evidence>
<protein>
    <submittedName>
        <fullName evidence="6">DoxX-like family protein</fullName>
    </submittedName>
</protein>
<sequence>MTSQALSPARSRLNASYRNLTLWTLQGWIAMFFIAAGYAKLSEPMANLVELMKWPALASENLVRGLGVAEILLAALVLAPLVSWRVGRPLLVTAAAGLLALETVMLAIHALGLEFGLAATNLALIAITAPVLWMRAREVR</sequence>
<dbReference type="RefSeq" id="WP_092309505.1">
    <property type="nucleotide sequence ID" value="NZ_FOZV01000003.1"/>
</dbReference>